<dbReference type="Proteomes" id="UP000292385">
    <property type="component" value="Unassembled WGS sequence"/>
</dbReference>
<sequence>MPVGLEFHECLHGLLAGEELLAEGGRAESSIGDHDHHAAAALPGGADALARALPGGVDHIGPAEQGFGVEASSVEEIALAALEDQLLDGPEDGGPDL</sequence>
<organism evidence="1 2">
    <name type="scientific">Kribbella speibonae</name>
    <dbReference type="NCBI Taxonomy" id="1572660"/>
    <lineage>
        <taxon>Bacteria</taxon>
        <taxon>Bacillati</taxon>
        <taxon>Actinomycetota</taxon>
        <taxon>Actinomycetes</taxon>
        <taxon>Propionibacteriales</taxon>
        <taxon>Kribbellaceae</taxon>
        <taxon>Kribbella</taxon>
    </lineage>
</organism>
<evidence type="ECO:0000313" key="2">
    <source>
        <dbReference type="Proteomes" id="UP000292385"/>
    </source>
</evidence>
<dbReference type="RefSeq" id="WP_131462999.1">
    <property type="nucleotide sequence ID" value="NZ_SJJY01000004.1"/>
</dbReference>
<keyword evidence="2" id="KW-1185">Reference proteome</keyword>
<protein>
    <submittedName>
        <fullName evidence="1">Uncharacterized protein</fullName>
    </submittedName>
</protein>
<gene>
    <name evidence="1" type="ORF">E0H58_20490</name>
</gene>
<accession>A0ABY2A4G0</accession>
<comment type="caution">
    <text evidence="1">The sequence shown here is derived from an EMBL/GenBank/DDBJ whole genome shotgun (WGS) entry which is preliminary data.</text>
</comment>
<reference evidence="1 2" key="1">
    <citation type="submission" date="2019-02" db="EMBL/GenBank/DDBJ databases">
        <title>Kribbella capetownensis sp. nov. and Kribbella speibonae sp. nov., isolated from soil.</title>
        <authorList>
            <person name="Curtis S.M."/>
            <person name="Norton I."/>
            <person name="Everest G.J."/>
            <person name="Meyers P.R."/>
        </authorList>
    </citation>
    <scope>NUCLEOTIDE SEQUENCE [LARGE SCALE GENOMIC DNA]</scope>
    <source>
        <strain evidence="1 2">SK5</strain>
    </source>
</reference>
<proteinExistence type="predicted"/>
<name>A0ABY2A4G0_9ACTN</name>
<dbReference type="EMBL" id="SJJY01000004">
    <property type="protein sequence ID" value="TCC22765.1"/>
    <property type="molecule type" value="Genomic_DNA"/>
</dbReference>
<evidence type="ECO:0000313" key="1">
    <source>
        <dbReference type="EMBL" id="TCC22765.1"/>
    </source>
</evidence>